<name>A0ACA9SR31_9GLOM</name>
<sequence>PDYKQGRAKCNYCEHKCNKSVVRCKGHLKLYDYISLEIKKEYFGFTFQEPEKRNSATNI</sequence>
<dbReference type="EMBL" id="CAJVQC010147238">
    <property type="protein sequence ID" value="CAG8845559.1"/>
    <property type="molecule type" value="Genomic_DNA"/>
</dbReference>
<keyword evidence="2" id="KW-1185">Reference proteome</keyword>
<accession>A0ACA9SR31</accession>
<feature type="non-terminal residue" evidence="1">
    <location>
        <position position="1"/>
    </location>
</feature>
<protein>
    <submittedName>
        <fullName evidence="1">6838_t:CDS:1</fullName>
    </submittedName>
</protein>
<feature type="non-terminal residue" evidence="1">
    <location>
        <position position="59"/>
    </location>
</feature>
<reference evidence="1" key="1">
    <citation type="submission" date="2021-06" db="EMBL/GenBank/DDBJ databases">
        <authorList>
            <person name="Kallberg Y."/>
            <person name="Tangrot J."/>
            <person name="Rosling A."/>
        </authorList>
    </citation>
    <scope>NUCLEOTIDE SEQUENCE</scope>
    <source>
        <strain evidence="1">MA461A</strain>
    </source>
</reference>
<organism evidence="1 2">
    <name type="scientific">Racocetra persica</name>
    <dbReference type="NCBI Taxonomy" id="160502"/>
    <lineage>
        <taxon>Eukaryota</taxon>
        <taxon>Fungi</taxon>
        <taxon>Fungi incertae sedis</taxon>
        <taxon>Mucoromycota</taxon>
        <taxon>Glomeromycotina</taxon>
        <taxon>Glomeromycetes</taxon>
        <taxon>Diversisporales</taxon>
        <taxon>Gigasporaceae</taxon>
        <taxon>Racocetra</taxon>
    </lineage>
</organism>
<dbReference type="Proteomes" id="UP000789920">
    <property type="component" value="Unassembled WGS sequence"/>
</dbReference>
<proteinExistence type="predicted"/>
<evidence type="ECO:0000313" key="1">
    <source>
        <dbReference type="EMBL" id="CAG8845559.1"/>
    </source>
</evidence>
<evidence type="ECO:0000313" key="2">
    <source>
        <dbReference type="Proteomes" id="UP000789920"/>
    </source>
</evidence>
<gene>
    <name evidence="1" type="ORF">RPERSI_LOCUS33718</name>
</gene>
<comment type="caution">
    <text evidence="1">The sequence shown here is derived from an EMBL/GenBank/DDBJ whole genome shotgun (WGS) entry which is preliminary data.</text>
</comment>